<evidence type="ECO:0000313" key="3">
    <source>
        <dbReference type="Proteomes" id="UP000268093"/>
    </source>
</evidence>
<protein>
    <submittedName>
        <fullName evidence="2">Uncharacterized protein</fullName>
    </submittedName>
</protein>
<gene>
    <name evidence="2" type="ORF">BC936DRAFT_145068</name>
</gene>
<evidence type="ECO:0000313" key="2">
    <source>
        <dbReference type="EMBL" id="RUP48015.1"/>
    </source>
</evidence>
<accession>A0A433DB12</accession>
<comment type="caution">
    <text evidence="2">The sequence shown here is derived from an EMBL/GenBank/DDBJ whole genome shotgun (WGS) entry which is preliminary data.</text>
</comment>
<name>A0A433DB12_9FUNG</name>
<feature type="non-terminal residue" evidence="2">
    <location>
        <position position="324"/>
    </location>
</feature>
<dbReference type="Proteomes" id="UP000268093">
    <property type="component" value="Unassembled WGS sequence"/>
</dbReference>
<feature type="region of interest" description="Disordered" evidence="1">
    <location>
        <begin position="213"/>
        <end position="285"/>
    </location>
</feature>
<dbReference type="AlphaFoldDB" id="A0A433DB12"/>
<proteinExistence type="predicted"/>
<sequence>MAVDTTFLQARSIPSTDVSPVDPTPLQATSVRLPISFTDVSLVDSTHLQATSTLLPIPSTDVSPVVHDKMSIHSESPVISLPDTEVQDTEVASADDNSKSRQDTKVASTADNPQDTEESYLLSFKIDIPVLQKLNRFIKADALIHPSKQQHLNEVSNRLTKFQAAARGYLLRTKPWILEFKSRKLFASKDQETISREAMEGRFEEVVDDAFPQLVEHPPSGGKPAQPSKEINTPPLSKKRSVLGASVNDTSRSRSAAPDRPAAKPKATTVLGSGRPSPKASNGAKAPDRLLFVPIPEHSNSSAIYTFTLIGQSRKEQINFFYQL</sequence>
<dbReference type="EMBL" id="RBNI01003826">
    <property type="protein sequence ID" value="RUP48015.1"/>
    <property type="molecule type" value="Genomic_DNA"/>
</dbReference>
<keyword evidence="3" id="KW-1185">Reference proteome</keyword>
<feature type="compositionally biased region" description="Low complexity" evidence="1">
    <location>
        <begin position="249"/>
        <end position="269"/>
    </location>
</feature>
<evidence type="ECO:0000256" key="1">
    <source>
        <dbReference type="SAM" id="MobiDB-lite"/>
    </source>
</evidence>
<organism evidence="2 3">
    <name type="scientific">Jimgerdemannia flammicorona</name>
    <dbReference type="NCBI Taxonomy" id="994334"/>
    <lineage>
        <taxon>Eukaryota</taxon>
        <taxon>Fungi</taxon>
        <taxon>Fungi incertae sedis</taxon>
        <taxon>Mucoromycota</taxon>
        <taxon>Mucoromycotina</taxon>
        <taxon>Endogonomycetes</taxon>
        <taxon>Endogonales</taxon>
        <taxon>Endogonaceae</taxon>
        <taxon>Jimgerdemannia</taxon>
    </lineage>
</organism>
<feature type="region of interest" description="Disordered" evidence="1">
    <location>
        <begin position="76"/>
        <end position="113"/>
    </location>
</feature>
<reference evidence="2 3" key="1">
    <citation type="journal article" date="2018" name="New Phytol.">
        <title>Phylogenomics of Endogonaceae and evolution of mycorrhizas within Mucoromycota.</title>
        <authorList>
            <person name="Chang Y."/>
            <person name="Desiro A."/>
            <person name="Na H."/>
            <person name="Sandor L."/>
            <person name="Lipzen A."/>
            <person name="Clum A."/>
            <person name="Barry K."/>
            <person name="Grigoriev I.V."/>
            <person name="Martin F.M."/>
            <person name="Stajich J.E."/>
            <person name="Smith M.E."/>
            <person name="Bonito G."/>
            <person name="Spatafora J.W."/>
        </authorList>
    </citation>
    <scope>NUCLEOTIDE SEQUENCE [LARGE SCALE GENOMIC DNA]</scope>
    <source>
        <strain evidence="2 3">GMNB39</strain>
    </source>
</reference>